<keyword evidence="2" id="KW-1185">Reference proteome</keyword>
<dbReference type="Proteomes" id="UP000326678">
    <property type="component" value="Chromosome Gxm1"/>
</dbReference>
<proteinExistence type="predicted"/>
<accession>A0A5P8W2D8</accession>
<organism evidence="1 2">
    <name type="scientific">Nostoc sphaeroides CCNUC1</name>
    <dbReference type="NCBI Taxonomy" id="2653204"/>
    <lineage>
        <taxon>Bacteria</taxon>
        <taxon>Bacillati</taxon>
        <taxon>Cyanobacteriota</taxon>
        <taxon>Cyanophyceae</taxon>
        <taxon>Nostocales</taxon>
        <taxon>Nostocaceae</taxon>
        <taxon>Nostoc</taxon>
    </lineage>
</organism>
<protein>
    <submittedName>
        <fullName evidence="1">Uncharacterized protein</fullName>
    </submittedName>
</protein>
<reference evidence="1 2" key="1">
    <citation type="submission" date="2019-10" db="EMBL/GenBank/DDBJ databases">
        <title>Genomic and transcriptomic insights into the perfect genentic adaptation of a filamentous nitrogen-fixing cyanobacterium to rice fields.</title>
        <authorList>
            <person name="Chen Z."/>
        </authorList>
    </citation>
    <scope>NUCLEOTIDE SEQUENCE [LARGE SCALE GENOMIC DNA]</scope>
    <source>
        <strain evidence="1">CCNUC1</strain>
    </source>
</reference>
<evidence type="ECO:0000313" key="1">
    <source>
        <dbReference type="EMBL" id="QFS46426.1"/>
    </source>
</evidence>
<dbReference type="KEGG" id="nsh:GXM_03907"/>
<name>A0A5P8W2D8_9NOSO</name>
<evidence type="ECO:0000313" key="2">
    <source>
        <dbReference type="Proteomes" id="UP000326678"/>
    </source>
</evidence>
<dbReference type="EMBL" id="CP045226">
    <property type="protein sequence ID" value="QFS46426.1"/>
    <property type="molecule type" value="Genomic_DNA"/>
</dbReference>
<sequence>MELHFIPYADYNFTQLGKMFNQVRLRTKITDNFSCRLNIF</sequence>
<dbReference type="AlphaFoldDB" id="A0A5P8W2D8"/>
<gene>
    <name evidence="1" type="ORF">GXM_03907</name>
</gene>